<keyword evidence="3" id="KW-1185">Reference proteome</keyword>
<dbReference type="AlphaFoldDB" id="A0A432XAM4"/>
<organism evidence="2 3">
    <name type="scientific">Aliidiomarina taiwanensis</name>
    <dbReference type="NCBI Taxonomy" id="946228"/>
    <lineage>
        <taxon>Bacteria</taxon>
        <taxon>Pseudomonadati</taxon>
        <taxon>Pseudomonadota</taxon>
        <taxon>Gammaproteobacteria</taxon>
        <taxon>Alteromonadales</taxon>
        <taxon>Idiomarinaceae</taxon>
        <taxon>Aliidiomarina</taxon>
    </lineage>
</organism>
<dbReference type="Pfam" id="PF17775">
    <property type="entry name" value="YchJ_M-like"/>
    <property type="match status" value="1"/>
</dbReference>
<dbReference type="OrthoDB" id="21421at2"/>
<evidence type="ECO:0000313" key="3">
    <source>
        <dbReference type="Proteomes" id="UP000286976"/>
    </source>
</evidence>
<proteinExistence type="predicted"/>
<dbReference type="RefSeq" id="WP_126756814.1">
    <property type="nucleotide sequence ID" value="NZ_PIPQ01000001.1"/>
</dbReference>
<dbReference type="SUPFAM" id="SSF54427">
    <property type="entry name" value="NTF2-like"/>
    <property type="match status" value="1"/>
</dbReference>
<gene>
    <name evidence="2" type="ORF">CWE15_04340</name>
</gene>
<comment type="caution">
    <text evidence="2">The sequence shown here is derived from an EMBL/GenBank/DDBJ whole genome shotgun (WGS) entry which is preliminary data.</text>
</comment>
<sequence length="120" mass="13453">MQCPCGSPQPYQACCEPIHGGHLADTPEALMRARFSAFALELPRFLEDSWHASTRPSLSLADNPKWVKLEVVSSWAKGNTGFVHFRAFYDAGLSLGMMEEKSDFVRELGQWFYVQGQVLA</sequence>
<dbReference type="InterPro" id="IPR048469">
    <property type="entry name" value="YchJ-like_M"/>
</dbReference>
<dbReference type="EMBL" id="PIPQ01000001">
    <property type="protein sequence ID" value="RUO44409.1"/>
    <property type="molecule type" value="Genomic_DNA"/>
</dbReference>
<dbReference type="Proteomes" id="UP000286976">
    <property type="component" value="Unassembled WGS sequence"/>
</dbReference>
<dbReference type="InterPro" id="IPR032710">
    <property type="entry name" value="NTF2-like_dom_sf"/>
</dbReference>
<feature type="domain" description="YchJ-like middle NTF2-like" evidence="1">
    <location>
        <begin position="26"/>
        <end position="116"/>
    </location>
</feature>
<name>A0A432XAM4_9GAMM</name>
<dbReference type="Gene3D" id="3.10.450.50">
    <property type="match status" value="1"/>
</dbReference>
<evidence type="ECO:0000259" key="1">
    <source>
        <dbReference type="Pfam" id="PF17775"/>
    </source>
</evidence>
<protein>
    <submittedName>
        <fullName evidence="2">Zn-binding protein</fullName>
    </submittedName>
</protein>
<evidence type="ECO:0000313" key="2">
    <source>
        <dbReference type="EMBL" id="RUO44409.1"/>
    </source>
</evidence>
<reference evidence="2 3" key="1">
    <citation type="journal article" date="2011" name="Front. Microbiol.">
        <title>Genomic signatures of strain selection and enhancement in Bacillus atrophaeus var. globigii, a historical biowarfare simulant.</title>
        <authorList>
            <person name="Gibbons H.S."/>
            <person name="Broomall S.M."/>
            <person name="McNew L.A."/>
            <person name="Daligault H."/>
            <person name="Chapman C."/>
            <person name="Bruce D."/>
            <person name="Karavis M."/>
            <person name="Krepps M."/>
            <person name="McGregor P.A."/>
            <person name="Hong C."/>
            <person name="Park K.H."/>
            <person name="Akmal A."/>
            <person name="Feldman A."/>
            <person name="Lin J.S."/>
            <person name="Chang W.E."/>
            <person name="Higgs B.W."/>
            <person name="Demirev P."/>
            <person name="Lindquist J."/>
            <person name="Liem A."/>
            <person name="Fochler E."/>
            <person name="Read T.D."/>
            <person name="Tapia R."/>
            <person name="Johnson S."/>
            <person name="Bishop-Lilly K.A."/>
            <person name="Detter C."/>
            <person name="Han C."/>
            <person name="Sozhamannan S."/>
            <person name="Rosenzweig C.N."/>
            <person name="Skowronski E.W."/>
        </authorList>
    </citation>
    <scope>NUCLEOTIDE SEQUENCE [LARGE SCALE GENOMIC DNA]</scope>
    <source>
        <strain evidence="2 3">AIT1</strain>
    </source>
</reference>
<accession>A0A432XAM4</accession>